<evidence type="ECO:0000313" key="10">
    <source>
        <dbReference type="Proteomes" id="UP001178322"/>
    </source>
</evidence>
<proteinExistence type="inferred from homology"/>
<evidence type="ECO:0000256" key="8">
    <source>
        <dbReference type="RuleBase" id="RU363041"/>
    </source>
</evidence>
<dbReference type="RefSeq" id="WP_283871636.1">
    <property type="nucleotide sequence ID" value="NZ_CP126101.1"/>
</dbReference>
<evidence type="ECO:0000313" key="9">
    <source>
        <dbReference type="EMBL" id="WHY53281.1"/>
    </source>
</evidence>
<dbReference type="AlphaFoldDB" id="A0AAX3WZY4"/>
<reference evidence="9" key="1">
    <citation type="submission" date="2023-05" db="EMBL/GenBank/DDBJ databases">
        <title>Comparative genomics of Bacillaceae isolates and their secondary metabolite potential.</title>
        <authorList>
            <person name="Song L."/>
            <person name="Nielsen L.J."/>
            <person name="Mohite O."/>
            <person name="Xu X."/>
            <person name="Weber T."/>
            <person name="Kovacs A.T."/>
        </authorList>
    </citation>
    <scope>NUCLEOTIDE SEQUENCE</scope>
    <source>
        <strain evidence="9">LY1</strain>
    </source>
</reference>
<feature type="transmembrane region" description="Helical" evidence="8">
    <location>
        <begin position="191"/>
        <end position="209"/>
    </location>
</feature>
<keyword evidence="4 8" id="KW-1003">Cell membrane</keyword>
<accession>A0AAX3WZY4</accession>
<keyword evidence="7 8" id="KW-0472">Membrane</keyword>
<comment type="similarity">
    <text evidence="2 8">Belongs to the 4-toluene sulfonate uptake permease (TSUP) (TC 2.A.102) family.</text>
</comment>
<dbReference type="Pfam" id="PF01925">
    <property type="entry name" value="TauE"/>
    <property type="match status" value="1"/>
</dbReference>
<gene>
    <name evidence="9" type="ORF">QNH24_08580</name>
</gene>
<evidence type="ECO:0000256" key="7">
    <source>
        <dbReference type="ARBA" id="ARBA00023136"/>
    </source>
</evidence>
<organism evidence="9 10">
    <name type="scientific">Lysinibacillus pakistanensis</name>
    <dbReference type="NCBI Taxonomy" id="759811"/>
    <lineage>
        <taxon>Bacteria</taxon>
        <taxon>Bacillati</taxon>
        <taxon>Bacillota</taxon>
        <taxon>Bacilli</taxon>
        <taxon>Bacillales</taxon>
        <taxon>Bacillaceae</taxon>
        <taxon>Lysinibacillus</taxon>
    </lineage>
</organism>
<dbReference type="PANTHER" id="PTHR30269:SF0">
    <property type="entry name" value="MEMBRANE TRANSPORTER PROTEIN YFCA-RELATED"/>
    <property type="match status" value="1"/>
</dbReference>
<feature type="transmembrane region" description="Helical" evidence="8">
    <location>
        <begin position="14"/>
        <end position="42"/>
    </location>
</feature>
<evidence type="ECO:0000256" key="4">
    <source>
        <dbReference type="ARBA" id="ARBA00022475"/>
    </source>
</evidence>
<name>A0AAX3WZY4_9BACI</name>
<feature type="transmembrane region" description="Helical" evidence="8">
    <location>
        <begin position="243"/>
        <end position="261"/>
    </location>
</feature>
<keyword evidence="3" id="KW-0813">Transport</keyword>
<dbReference type="InterPro" id="IPR052017">
    <property type="entry name" value="TSUP"/>
</dbReference>
<comment type="subcellular location">
    <subcellularLocation>
        <location evidence="1 8">Cell membrane</location>
        <topology evidence="1 8">Multi-pass membrane protein</topology>
    </subcellularLocation>
</comment>
<sequence>MENLLLEWLSTDDLLLCGIGILAAIIGVMFGAAGFVLLPALLLVGIPIHATVAINKFATGISSFSTILVLVLKRKVKLKEMLPLMLFAGLGGIFGAFFTTRLLEQTMNIIACIVLIAMFFVVLKSKKTGLVNEQSDTEQLVSMQEGNKKLTTLFVPFFIGTYDGGFGPGSALLNITYFLKRQFNYVKAAEMTRFVTFSSCISAFIFYFFYGIVNWGIAIPITVGSIIGSHIGLKIVPYIKGRWVQILLPAIFLLLIIQVVSDMLF</sequence>
<evidence type="ECO:0000256" key="2">
    <source>
        <dbReference type="ARBA" id="ARBA00009142"/>
    </source>
</evidence>
<evidence type="ECO:0000256" key="3">
    <source>
        <dbReference type="ARBA" id="ARBA00022448"/>
    </source>
</evidence>
<evidence type="ECO:0000256" key="1">
    <source>
        <dbReference type="ARBA" id="ARBA00004651"/>
    </source>
</evidence>
<protein>
    <recommendedName>
        <fullName evidence="8">Probable membrane transporter protein</fullName>
    </recommendedName>
</protein>
<dbReference type="GO" id="GO:0005886">
    <property type="term" value="C:plasma membrane"/>
    <property type="evidence" value="ECO:0007669"/>
    <property type="project" value="UniProtKB-SubCell"/>
</dbReference>
<dbReference type="PANTHER" id="PTHR30269">
    <property type="entry name" value="TRANSMEMBRANE PROTEIN YFCA"/>
    <property type="match status" value="1"/>
</dbReference>
<feature type="transmembrane region" description="Helical" evidence="8">
    <location>
        <begin position="84"/>
        <end position="100"/>
    </location>
</feature>
<feature type="transmembrane region" description="Helical" evidence="8">
    <location>
        <begin position="215"/>
        <end position="236"/>
    </location>
</feature>
<dbReference type="InterPro" id="IPR002781">
    <property type="entry name" value="TM_pro_TauE-like"/>
</dbReference>
<feature type="transmembrane region" description="Helical" evidence="8">
    <location>
        <begin position="48"/>
        <end position="72"/>
    </location>
</feature>
<dbReference type="EMBL" id="CP126101">
    <property type="protein sequence ID" value="WHY53281.1"/>
    <property type="molecule type" value="Genomic_DNA"/>
</dbReference>
<evidence type="ECO:0000256" key="6">
    <source>
        <dbReference type="ARBA" id="ARBA00022989"/>
    </source>
</evidence>
<keyword evidence="6 8" id="KW-1133">Transmembrane helix</keyword>
<evidence type="ECO:0000256" key="5">
    <source>
        <dbReference type="ARBA" id="ARBA00022692"/>
    </source>
</evidence>
<keyword evidence="5 8" id="KW-0812">Transmembrane</keyword>
<dbReference type="Proteomes" id="UP001178322">
    <property type="component" value="Chromosome"/>
</dbReference>
<feature type="transmembrane region" description="Helical" evidence="8">
    <location>
        <begin position="106"/>
        <end position="123"/>
    </location>
</feature>